<feature type="coiled-coil region" evidence="1">
    <location>
        <begin position="570"/>
        <end position="597"/>
    </location>
</feature>
<gene>
    <name evidence="2" type="ORF">EXM42_03825</name>
</gene>
<keyword evidence="1" id="KW-0175">Coiled coil</keyword>
<dbReference type="Proteomes" id="UP000473089">
    <property type="component" value="Unassembled WGS sequence"/>
</dbReference>
<evidence type="ECO:0000313" key="3">
    <source>
        <dbReference type="Proteomes" id="UP000473089"/>
    </source>
</evidence>
<comment type="caution">
    <text evidence="2">The sequence shown here is derived from an EMBL/GenBank/DDBJ whole genome shotgun (WGS) entry which is preliminary data.</text>
</comment>
<proteinExistence type="predicted"/>
<name>A0A6M0SX58_CLOBO</name>
<organism evidence="2 3">
    <name type="scientific">Clostridium botulinum</name>
    <dbReference type="NCBI Taxonomy" id="1491"/>
    <lineage>
        <taxon>Bacteria</taxon>
        <taxon>Bacillati</taxon>
        <taxon>Bacillota</taxon>
        <taxon>Clostridia</taxon>
        <taxon>Eubacteriales</taxon>
        <taxon>Clostridiaceae</taxon>
        <taxon>Clostridium</taxon>
    </lineage>
</organism>
<accession>A0A6M0SX58</accession>
<dbReference type="AlphaFoldDB" id="A0A6M0SX58"/>
<reference evidence="2 3" key="1">
    <citation type="submission" date="2019-02" db="EMBL/GenBank/DDBJ databases">
        <title>Genome sequencing of Clostridium botulinum clinical isolates.</title>
        <authorList>
            <person name="Brunt J."/>
            <person name="Van Vliet A.H.M."/>
            <person name="Stringer S.C."/>
            <person name="Grant K.A."/>
            <person name="Carter A.C."/>
            <person name="Peck M.W."/>
        </authorList>
    </citation>
    <scope>NUCLEOTIDE SEQUENCE [LARGE SCALE GENOMIC DNA]</scope>
    <source>
        <strain evidence="2 3">R1125/03</strain>
    </source>
</reference>
<protein>
    <submittedName>
        <fullName evidence="2">Uncharacterized protein</fullName>
    </submittedName>
</protein>
<evidence type="ECO:0000313" key="2">
    <source>
        <dbReference type="EMBL" id="NFA59555.1"/>
    </source>
</evidence>
<evidence type="ECO:0000256" key="1">
    <source>
        <dbReference type="SAM" id="Coils"/>
    </source>
</evidence>
<feature type="coiled-coil region" evidence="1">
    <location>
        <begin position="378"/>
        <end position="536"/>
    </location>
</feature>
<sequence>MKCNKSYIFKNIYGNMYEFYINKNNDLMCNKFSEEIKILENVSQFNINITYLGIVEIVCITFDGFIKYCKFNKKWSIQTLYKLKSHNNNIDEVNLFSKGNKLHIFFMFYENRYDSMANILHYVWDGNKFETNIIGPINTIKGIEKHYYLEILNNSINMFYITKEKNSNVINLCKYLDNNLWSNPKKLYRLNGNDINFSTLNKNEEFNILNISEENGIYTLEHVIIDSKDNINNFHIHKTNIPIYKSTFIIFNNILYCMWSEDGTLIYSSFNDTKWSNPSKIETNSFDNIDMYRYIYEKSFLDKSIDSKNIFASISDNINIFLPKITKTYNNKNNDKYDAESTIRKLLQEISKKNAENYDLHNKTILLTQKLKEKNIYVNNLSENLNKISIQKSNIENKYKSILEINNDLKIEAEKIKKNINKKYEESSSLKVELKSKIEENKKLKSKLDKKIEENSSLNEHLNNTIEKFKNENLIAIKNLENKYLMETKDIKNQLKDKQNKFKILLDKNKILEESIKELKLENDNVKEKLETSKNNILSNLKSKYDTEVSTIKEQLKEKEKSFEYITDYSQKLETTLDELKSENSLIKQELENSRSKSFIERLLGKPYK</sequence>
<dbReference type="EMBL" id="SGJP01000005">
    <property type="protein sequence ID" value="NFA59555.1"/>
    <property type="molecule type" value="Genomic_DNA"/>
</dbReference>